<dbReference type="EMBL" id="CM023470">
    <property type="protein sequence ID" value="KAH7979008.1"/>
    <property type="molecule type" value="Genomic_DNA"/>
</dbReference>
<evidence type="ECO:0000313" key="1">
    <source>
        <dbReference type="EMBL" id="KAH7979008.1"/>
    </source>
</evidence>
<proteinExistence type="predicted"/>
<sequence>MSQPTGRARGRSRGKSRGTTAPTQQESTIRRPGFEGAGPSQPPQGYQQPLQQPGYQQWPGYQQQQQPGYQQPPAYQQQLPGGMAGCHLQQQAPPSGRAGHHPAGVMARPGEVVAPQPPIEQMGAMILAGGDTAGRGARHSRRDEIAILANRPQHITDMKDMSQPTGRARGRSRGKSRGTTAPTQQESAMRRPGFERAGRSQQQAPLPQMPPTGRAGHRPAGVMARPGEVVPLQSPIEQMGAMSLAGGDTAGQGARRGRRDEIAILATRPQRITDKKGTTGNPVKLLSNYFRLLTMPSWVIQQYHVEFAPNIESSRLRGALLRDHRDRFGGSYIFDGMSDLKSATRLEHKVRTSTVAVLSCDSGLPLSVLWCAIISLHRKCVAIDKIFNTQMRRNLESMQFVQIRRQFFNTTGPKPISRHGLEIWEGLTTAVGQHDGGVLMVVDTVYKVLRSENVLHLLGSLQQTACANYKDEAIKAVVGCIVMTRYNNKTYRVDDIDWTKNPQQTFETKEGPITYLKYYKDHYQNDIGDLNQPLLVCRPRERDIRVGRTDNLYLIPELCFLTGLTDDIRSNFSIMKDLASEMKLDPAKRVANLQEFMRNMSRNQQVVKEMGQWGLKFSESLVEIDARQVQPERVIHGNNVRSNVNPMTADFSREMRDKTMFKAIQIRSWVVVCTRRDMQNAQDFVRELMCVGPPMGVTMQQPQLVALDDDRVGSYINGLKNIPKDTELLMAVFPNNRKDRYDSLKKVACVDMGLCTQVMLGRTISNKKNLKSVATKVAIQMNCKLGGEAWAVEIPLQGVMCIGYDTYHDCRQKGLSAGGFVASLNKTLTRWYSRVSFHQTHQELGSALKTHLALSLKQYQEENNTIPKRILFFRDGVSDGQLLQVQEWEVGQIQSLLTEMFPGREPQLAFVVVTKRIAARFFSVDNRGGGYQNPPPGTVIDNNVTRPERYDFYLISQSVRQGTVAPTHFNVIHDTTMLKPEHMQRLSYKLTHLYFNWPLIADLRSSGMNLPAAVTLNEFVAINNNIELCAELTGDEDDTSCRLQPSPQDVANALALLSNIYDENLTLAQMQADVIPSRRNLKQGSICNIFSPVKLK</sequence>
<keyword evidence="2" id="KW-1185">Reference proteome</keyword>
<gene>
    <name evidence="1" type="ORF">HPB49_007769</name>
</gene>
<reference evidence="1" key="1">
    <citation type="submission" date="2020-05" db="EMBL/GenBank/DDBJ databases">
        <title>Large-scale comparative analyses of tick genomes elucidate their genetic diversity and vector capacities.</title>
        <authorList>
            <person name="Jia N."/>
            <person name="Wang J."/>
            <person name="Shi W."/>
            <person name="Du L."/>
            <person name="Sun Y."/>
            <person name="Zhan W."/>
            <person name="Jiang J."/>
            <person name="Wang Q."/>
            <person name="Zhang B."/>
            <person name="Ji P."/>
            <person name="Sakyi L.B."/>
            <person name="Cui X."/>
            <person name="Yuan T."/>
            <person name="Jiang B."/>
            <person name="Yang W."/>
            <person name="Lam T.T.-Y."/>
            <person name="Chang Q."/>
            <person name="Ding S."/>
            <person name="Wang X."/>
            <person name="Zhu J."/>
            <person name="Ruan X."/>
            <person name="Zhao L."/>
            <person name="Wei J."/>
            <person name="Que T."/>
            <person name="Du C."/>
            <person name="Cheng J."/>
            <person name="Dai P."/>
            <person name="Han X."/>
            <person name="Huang E."/>
            <person name="Gao Y."/>
            <person name="Liu J."/>
            <person name="Shao H."/>
            <person name="Ye R."/>
            <person name="Li L."/>
            <person name="Wei W."/>
            <person name="Wang X."/>
            <person name="Wang C."/>
            <person name="Yang T."/>
            <person name="Huo Q."/>
            <person name="Li W."/>
            <person name="Guo W."/>
            <person name="Chen H."/>
            <person name="Zhou L."/>
            <person name="Ni X."/>
            <person name="Tian J."/>
            <person name="Zhou Y."/>
            <person name="Sheng Y."/>
            <person name="Liu T."/>
            <person name="Pan Y."/>
            <person name="Xia L."/>
            <person name="Li J."/>
            <person name="Zhao F."/>
            <person name="Cao W."/>
        </authorList>
    </citation>
    <scope>NUCLEOTIDE SEQUENCE</scope>
    <source>
        <strain evidence="1">Dsil-2018</strain>
    </source>
</reference>
<name>A0ACB8DXC8_DERSI</name>
<protein>
    <submittedName>
        <fullName evidence="1">Uncharacterized protein</fullName>
    </submittedName>
</protein>
<comment type="caution">
    <text evidence="1">The sequence shown here is derived from an EMBL/GenBank/DDBJ whole genome shotgun (WGS) entry which is preliminary data.</text>
</comment>
<dbReference type="Proteomes" id="UP000821865">
    <property type="component" value="Chromosome 1"/>
</dbReference>
<evidence type="ECO:0000313" key="2">
    <source>
        <dbReference type="Proteomes" id="UP000821865"/>
    </source>
</evidence>
<accession>A0ACB8DXC8</accession>
<organism evidence="1 2">
    <name type="scientific">Dermacentor silvarum</name>
    <name type="common">Tick</name>
    <dbReference type="NCBI Taxonomy" id="543639"/>
    <lineage>
        <taxon>Eukaryota</taxon>
        <taxon>Metazoa</taxon>
        <taxon>Ecdysozoa</taxon>
        <taxon>Arthropoda</taxon>
        <taxon>Chelicerata</taxon>
        <taxon>Arachnida</taxon>
        <taxon>Acari</taxon>
        <taxon>Parasitiformes</taxon>
        <taxon>Ixodida</taxon>
        <taxon>Ixodoidea</taxon>
        <taxon>Ixodidae</taxon>
        <taxon>Rhipicephalinae</taxon>
        <taxon>Dermacentor</taxon>
    </lineage>
</organism>